<protein>
    <submittedName>
        <fullName evidence="1">Uncharacterized protein</fullName>
    </submittedName>
</protein>
<keyword evidence="2" id="KW-1185">Reference proteome</keyword>
<comment type="caution">
    <text evidence="1">The sequence shown here is derived from an EMBL/GenBank/DDBJ whole genome shotgun (WGS) entry which is preliminary data.</text>
</comment>
<evidence type="ECO:0000313" key="1">
    <source>
        <dbReference type="EMBL" id="GLR47637.1"/>
    </source>
</evidence>
<proteinExistence type="predicted"/>
<dbReference type="Proteomes" id="UP001156703">
    <property type="component" value="Unassembled WGS sequence"/>
</dbReference>
<organism evidence="1 2">
    <name type="scientific">Sphingomonas astaxanthinifaciens DSM 22298</name>
    <dbReference type="NCBI Taxonomy" id="1123267"/>
    <lineage>
        <taxon>Bacteria</taxon>
        <taxon>Pseudomonadati</taxon>
        <taxon>Pseudomonadota</taxon>
        <taxon>Alphaproteobacteria</taxon>
        <taxon>Sphingomonadales</taxon>
        <taxon>Sphingomonadaceae</taxon>
        <taxon>Sphingomonas</taxon>
    </lineage>
</organism>
<dbReference type="EMBL" id="BSOO01000011">
    <property type="protein sequence ID" value="GLR47637.1"/>
    <property type="molecule type" value="Genomic_DNA"/>
</dbReference>
<reference evidence="2" key="1">
    <citation type="journal article" date="2019" name="Int. J. Syst. Evol. Microbiol.">
        <title>The Global Catalogue of Microorganisms (GCM) 10K type strain sequencing project: providing services to taxonomists for standard genome sequencing and annotation.</title>
        <authorList>
            <consortium name="The Broad Institute Genomics Platform"/>
            <consortium name="The Broad Institute Genome Sequencing Center for Infectious Disease"/>
            <person name="Wu L."/>
            <person name="Ma J."/>
        </authorList>
    </citation>
    <scope>NUCLEOTIDE SEQUENCE [LARGE SCALE GENOMIC DNA]</scope>
    <source>
        <strain evidence="2">NBRC 102146</strain>
    </source>
</reference>
<evidence type="ECO:0000313" key="2">
    <source>
        <dbReference type="Proteomes" id="UP001156703"/>
    </source>
</evidence>
<sequence length="101" mass="10829">MSGSGVRHGRIGPPVFSFSNSRYSAIRTLLANAGGSMTRADLAMKIAEQPELAEALKDGRGLASLLSNMRHSGEIALEGDLVSLTGRAIRRIAKRNLNHEE</sequence>
<gene>
    <name evidence="1" type="ORF">GCM10007925_13500</name>
</gene>
<accession>A0ABQ5Z7W3</accession>
<name>A0ABQ5Z7W3_9SPHN</name>